<dbReference type="Gene3D" id="3.40.630.30">
    <property type="match status" value="1"/>
</dbReference>
<organism evidence="2 3">
    <name type="scientific">Jeotgalicoccus halotolerans</name>
    <dbReference type="NCBI Taxonomy" id="157227"/>
    <lineage>
        <taxon>Bacteria</taxon>
        <taxon>Bacillati</taxon>
        <taxon>Bacillota</taxon>
        <taxon>Bacilli</taxon>
        <taxon>Bacillales</taxon>
        <taxon>Staphylococcaceae</taxon>
        <taxon>Jeotgalicoccus</taxon>
    </lineage>
</organism>
<protein>
    <submittedName>
        <fullName evidence="2">Acetyltransferase (GNAT) family protein</fullName>
    </submittedName>
</protein>
<accession>A0A3E0AYH5</accession>
<proteinExistence type="predicted"/>
<gene>
    <name evidence="2" type="ORF">DFR63_1062</name>
</gene>
<feature type="domain" description="N-acetyltransferase" evidence="1">
    <location>
        <begin position="1"/>
        <end position="149"/>
    </location>
</feature>
<dbReference type="RefSeq" id="WP_162842286.1">
    <property type="nucleotide sequence ID" value="NZ_CBCSHX010000002.1"/>
</dbReference>
<evidence type="ECO:0000313" key="3">
    <source>
        <dbReference type="Proteomes" id="UP000257076"/>
    </source>
</evidence>
<dbReference type="Pfam" id="PF13508">
    <property type="entry name" value="Acetyltransf_7"/>
    <property type="match status" value="1"/>
</dbReference>
<sequence length="170" mass="20217">MLEQLEKDEFEQLYTLMTDSFPPSEIRNFKRQQMLLDKPDYNVYILRENGEILAFFAEWTNAKYRFLEHLAVNEKHRSRGLGSKTLQAYTDMSSKPVVLEVEPPEDEIQRRRVKFYERNGFHLSSYSYIQPVINVGYDTVPLVMMTYPEPLDNSTLEEIKDWLDQTVYKS</sequence>
<dbReference type="InterPro" id="IPR016181">
    <property type="entry name" value="Acyl_CoA_acyltransferase"/>
</dbReference>
<dbReference type="InterPro" id="IPR000182">
    <property type="entry name" value="GNAT_dom"/>
</dbReference>
<name>A0A3E0AYH5_9STAP</name>
<dbReference type="PROSITE" id="PS51186">
    <property type="entry name" value="GNAT"/>
    <property type="match status" value="1"/>
</dbReference>
<evidence type="ECO:0000259" key="1">
    <source>
        <dbReference type="PROSITE" id="PS51186"/>
    </source>
</evidence>
<keyword evidence="3" id="KW-1185">Reference proteome</keyword>
<dbReference type="SUPFAM" id="SSF55729">
    <property type="entry name" value="Acyl-CoA N-acyltransferases (Nat)"/>
    <property type="match status" value="1"/>
</dbReference>
<dbReference type="CDD" id="cd04301">
    <property type="entry name" value="NAT_SF"/>
    <property type="match status" value="1"/>
</dbReference>
<dbReference type="AlphaFoldDB" id="A0A3E0AYH5"/>
<keyword evidence="2" id="KW-0808">Transferase</keyword>
<dbReference type="EMBL" id="QUMW01000010">
    <property type="protein sequence ID" value="REG24755.1"/>
    <property type="molecule type" value="Genomic_DNA"/>
</dbReference>
<comment type="caution">
    <text evidence="2">The sequence shown here is derived from an EMBL/GenBank/DDBJ whole genome shotgun (WGS) entry which is preliminary data.</text>
</comment>
<dbReference type="GO" id="GO:0016747">
    <property type="term" value="F:acyltransferase activity, transferring groups other than amino-acyl groups"/>
    <property type="evidence" value="ECO:0007669"/>
    <property type="project" value="InterPro"/>
</dbReference>
<evidence type="ECO:0000313" key="2">
    <source>
        <dbReference type="EMBL" id="REG24755.1"/>
    </source>
</evidence>
<reference evidence="2 3" key="1">
    <citation type="submission" date="2018-08" db="EMBL/GenBank/DDBJ databases">
        <title>Genomic Encyclopedia of Type Strains, Phase IV (KMG-IV): sequencing the most valuable type-strain genomes for metagenomic binning, comparative biology and taxonomic classification.</title>
        <authorList>
            <person name="Goeker M."/>
        </authorList>
    </citation>
    <scope>NUCLEOTIDE SEQUENCE [LARGE SCALE GENOMIC DNA]</scope>
    <source>
        <strain evidence="2 3">DSM 17274</strain>
    </source>
</reference>
<dbReference type="Proteomes" id="UP000257076">
    <property type="component" value="Unassembled WGS sequence"/>
</dbReference>